<name>A0A974H3N8_XENLA</name>
<evidence type="ECO:0000313" key="1">
    <source>
        <dbReference type="EMBL" id="OCT63215.1"/>
    </source>
</evidence>
<proteinExistence type="predicted"/>
<dbReference type="Proteomes" id="UP000694892">
    <property type="component" value="Chromosome 9_10L"/>
</dbReference>
<accession>A0A974H3N8</accession>
<evidence type="ECO:0000313" key="2">
    <source>
        <dbReference type="Proteomes" id="UP000694892"/>
    </source>
</evidence>
<reference evidence="2" key="1">
    <citation type="journal article" date="2016" name="Nature">
        <title>Genome evolution in the allotetraploid frog Xenopus laevis.</title>
        <authorList>
            <person name="Session A.M."/>
            <person name="Uno Y."/>
            <person name="Kwon T."/>
            <person name="Chapman J.A."/>
            <person name="Toyoda A."/>
            <person name="Takahashi S."/>
            <person name="Fukui A."/>
            <person name="Hikosaka A."/>
            <person name="Suzuki A."/>
            <person name="Kondo M."/>
            <person name="van Heeringen S.J."/>
            <person name="Quigley I."/>
            <person name="Heinz S."/>
            <person name="Ogino H."/>
            <person name="Ochi H."/>
            <person name="Hellsten U."/>
            <person name="Lyons J.B."/>
            <person name="Simakov O."/>
            <person name="Putnam N."/>
            <person name="Stites J."/>
            <person name="Kuroki Y."/>
            <person name="Tanaka T."/>
            <person name="Michiue T."/>
            <person name="Watanabe M."/>
            <person name="Bogdanovic O."/>
            <person name="Lister R."/>
            <person name="Georgiou G."/>
            <person name="Paranjpe S.S."/>
            <person name="van Kruijsbergen I."/>
            <person name="Shu S."/>
            <person name="Carlson J."/>
            <person name="Kinoshita T."/>
            <person name="Ohta Y."/>
            <person name="Mawaribuchi S."/>
            <person name="Jenkins J."/>
            <person name="Grimwood J."/>
            <person name="Schmutz J."/>
            <person name="Mitros T."/>
            <person name="Mozaffari S.V."/>
            <person name="Suzuki Y."/>
            <person name="Haramoto Y."/>
            <person name="Yamamoto T.S."/>
            <person name="Takagi C."/>
            <person name="Heald R."/>
            <person name="Miller K."/>
            <person name="Haudenschild C."/>
            <person name="Kitzman J."/>
            <person name="Nakayama T."/>
            <person name="Izutsu Y."/>
            <person name="Robert J."/>
            <person name="Fortriede J."/>
            <person name="Burns K."/>
            <person name="Lotay V."/>
            <person name="Karimi K."/>
            <person name="Yasuoka Y."/>
            <person name="Dichmann D.S."/>
            <person name="Flajnik M.F."/>
            <person name="Houston D.W."/>
            <person name="Shendure J."/>
            <person name="DuPasquier L."/>
            <person name="Vize P.D."/>
            <person name="Zorn A.M."/>
            <person name="Ito M."/>
            <person name="Marcotte E.M."/>
            <person name="Wallingford J.B."/>
            <person name="Ito Y."/>
            <person name="Asashima M."/>
            <person name="Ueno N."/>
            <person name="Matsuda Y."/>
            <person name="Veenstra G.J."/>
            <person name="Fujiyama A."/>
            <person name="Harland R.M."/>
            <person name="Taira M."/>
            <person name="Rokhsar D.S."/>
        </authorList>
    </citation>
    <scope>NUCLEOTIDE SEQUENCE [LARGE SCALE GENOMIC DNA]</scope>
    <source>
        <strain evidence="2">J</strain>
    </source>
</reference>
<dbReference type="AlphaFoldDB" id="A0A974H3N8"/>
<dbReference type="EMBL" id="CM004482">
    <property type="protein sequence ID" value="OCT63215.1"/>
    <property type="molecule type" value="Genomic_DNA"/>
</dbReference>
<protein>
    <submittedName>
        <fullName evidence="1">Uncharacterized protein</fullName>
    </submittedName>
</protein>
<organism evidence="1 2">
    <name type="scientific">Xenopus laevis</name>
    <name type="common">African clawed frog</name>
    <dbReference type="NCBI Taxonomy" id="8355"/>
    <lineage>
        <taxon>Eukaryota</taxon>
        <taxon>Metazoa</taxon>
        <taxon>Chordata</taxon>
        <taxon>Craniata</taxon>
        <taxon>Vertebrata</taxon>
        <taxon>Euteleostomi</taxon>
        <taxon>Amphibia</taxon>
        <taxon>Batrachia</taxon>
        <taxon>Anura</taxon>
        <taxon>Pipoidea</taxon>
        <taxon>Pipidae</taxon>
        <taxon>Xenopodinae</taxon>
        <taxon>Xenopus</taxon>
        <taxon>Xenopus</taxon>
    </lineage>
</organism>
<gene>
    <name evidence="1" type="ORF">XELAEV_18044313mg</name>
</gene>
<sequence length="67" mass="7446">MDSLMDAAQKCNCARCLAFVLLPPAATQEIKRFIKKRGANQYSSEVSLCARCSFSAASSLHVHRIHY</sequence>